<name>A0A0P1MH80_9BACT</name>
<proteinExistence type="predicted"/>
<accession>A0A0P1MDA7</accession>
<dbReference type="PANTHER" id="PTHR38731">
    <property type="entry name" value="LIPL45-RELATED LIPOPROTEIN-RELATED"/>
    <property type="match status" value="1"/>
</dbReference>
<reference evidence="3 4" key="2">
    <citation type="submission" date="2015-11" db="EMBL/GenBank/DDBJ databases">
        <authorList>
            <person name="Zhang Y."/>
            <person name="Guo Z."/>
        </authorList>
    </citation>
    <scope>NUCLEOTIDE SEQUENCE [LARGE SCALE GENOMIC DNA]</scope>
    <source>
        <strain evidence="3">JGI-4</strain>
    </source>
</reference>
<dbReference type="PANTHER" id="PTHR38731:SF1">
    <property type="entry name" value="FECR PROTEIN DOMAIN-CONTAINING PROTEIN"/>
    <property type="match status" value="1"/>
</dbReference>
<evidence type="ECO:0000313" key="3">
    <source>
        <dbReference type="EMBL" id="CUU08225.1"/>
    </source>
</evidence>
<evidence type="ECO:0000313" key="2">
    <source>
        <dbReference type="EMBL" id="CUS77193.1"/>
    </source>
</evidence>
<accession>A0A0P1L8E9</accession>
<dbReference type="EMBL" id="CZVI01000001">
    <property type="protein sequence ID" value="CUS77193.1"/>
    <property type="molecule type" value="Genomic_DNA"/>
</dbReference>
<accession>A0A0P1P3R6</accession>
<reference evidence="2 5" key="1">
    <citation type="submission" date="2015-11" db="EMBL/GenBank/DDBJ databases">
        <authorList>
            <person name="Varghese N."/>
        </authorList>
    </citation>
    <scope>NUCLEOTIDE SEQUENCE [LARGE SCALE GENOMIC DNA]</scope>
    <source>
        <strain evidence="2 5">JGI-8</strain>
    </source>
</reference>
<organism evidence="3 4">
    <name type="scientific">Candidatus Kryptonium thompsonii</name>
    <dbReference type="NCBI Taxonomy" id="1633631"/>
    <lineage>
        <taxon>Bacteria</taxon>
        <taxon>Pseudomonadati</taxon>
        <taxon>Candidatus Kryptoniota</taxon>
        <taxon>Candidatus Kryptonium</taxon>
    </lineage>
</organism>
<feature type="domain" description="FecR protein" evidence="1">
    <location>
        <begin position="62"/>
        <end position="156"/>
    </location>
</feature>
<dbReference type="Proteomes" id="UP000182200">
    <property type="component" value="Unassembled WGS sequence"/>
</dbReference>
<accession>A0A0P1MH80</accession>
<dbReference type="STRING" id="1633631.GCA_001442925_02034"/>
<evidence type="ECO:0000313" key="4">
    <source>
        <dbReference type="Proteomes" id="UP000182011"/>
    </source>
</evidence>
<dbReference type="Pfam" id="PF04773">
    <property type="entry name" value="FecR"/>
    <property type="match status" value="1"/>
</dbReference>
<dbReference type="Gene3D" id="2.60.120.1440">
    <property type="match status" value="1"/>
</dbReference>
<accession>A0A0P1L964</accession>
<gene>
    <name evidence="3" type="ORF">JGI4_02039</name>
    <name evidence="2" type="ORF">JGI8_00095</name>
</gene>
<protein>
    <submittedName>
        <fullName evidence="3">FecR family protein</fullName>
    </submittedName>
</protein>
<accession>A0A0S4NDH3</accession>
<dbReference type="Proteomes" id="UP000182011">
    <property type="component" value="Unassembled WGS sequence"/>
</dbReference>
<evidence type="ECO:0000259" key="1">
    <source>
        <dbReference type="Pfam" id="PF04773"/>
    </source>
</evidence>
<dbReference type="EMBL" id="FAOP01000008">
    <property type="protein sequence ID" value="CUU08225.1"/>
    <property type="molecule type" value="Genomic_DNA"/>
</dbReference>
<accession>A0A0P1M0F8</accession>
<keyword evidence="5" id="KW-1185">Reference proteome</keyword>
<dbReference type="RefSeq" id="WP_047134957.1">
    <property type="nucleotide sequence ID" value="NZ_CZVI01000001.1"/>
</dbReference>
<evidence type="ECO:0000313" key="5">
    <source>
        <dbReference type="Proteomes" id="UP000182200"/>
    </source>
</evidence>
<dbReference type="InterPro" id="IPR006860">
    <property type="entry name" value="FecR"/>
</dbReference>
<sequence length="227" mass="25198">MKKEILKLGLIGAFALIFLGFVNYAPTIAVVQLVKNKAYHKPPKIEEWKPAQKGAGIESGTVVKTESKSFLLIKFLDGSFLRVDENTTLEVVGENPKGNYARKVNIENGGVDFKVTKVKGKFEFTTPLSVATIRGTEGALFSRVDADTLMVREGEVDFFNKISNLSRTVKAGEVGISTKDGEITTRSMTESEKRKSEEIKKAIEKREIEIRGKTGEGKEIRIKIKEK</sequence>
<dbReference type="AlphaFoldDB" id="A0A0P1MH80"/>